<dbReference type="Ensembl" id="ENSPEMT00000039923.1">
    <property type="protein sequence ID" value="ENSPEMP00000028949.1"/>
    <property type="gene ID" value="ENSPEMG00000028532.1"/>
</dbReference>
<evidence type="ECO:0000313" key="2">
    <source>
        <dbReference type="Proteomes" id="UP000694547"/>
    </source>
</evidence>
<proteinExistence type="predicted"/>
<dbReference type="AlphaFoldDB" id="A0A8C8UEC9"/>
<accession>A0A8C8UEC9</accession>
<protein>
    <submittedName>
        <fullName evidence="1">Uncharacterized protein</fullName>
    </submittedName>
</protein>
<dbReference type="Proteomes" id="UP000694547">
    <property type="component" value="Chromosome 8"/>
</dbReference>
<keyword evidence="2" id="KW-1185">Reference proteome</keyword>
<sequence length="48" mass="5639">MHSVTMCVHKVWKAFIHLVNVALLSGWFSRKSDSSLDMRRRIQLPLGW</sequence>
<organism evidence="1 2">
    <name type="scientific">Peromyscus maniculatus bairdii</name>
    <name type="common">Prairie deer mouse</name>
    <dbReference type="NCBI Taxonomy" id="230844"/>
    <lineage>
        <taxon>Eukaryota</taxon>
        <taxon>Metazoa</taxon>
        <taxon>Chordata</taxon>
        <taxon>Craniata</taxon>
        <taxon>Vertebrata</taxon>
        <taxon>Euteleostomi</taxon>
        <taxon>Mammalia</taxon>
        <taxon>Eutheria</taxon>
        <taxon>Euarchontoglires</taxon>
        <taxon>Glires</taxon>
        <taxon>Rodentia</taxon>
        <taxon>Myomorpha</taxon>
        <taxon>Muroidea</taxon>
        <taxon>Cricetidae</taxon>
        <taxon>Neotominae</taxon>
        <taxon>Peromyscus</taxon>
    </lineage>
</organism>
<name>A0A8C8UEC9_PERMB</name>
<reference evidence="1" key="2">
    <citation type="submission" date="2025-08" db="UniProtKB">
        <authorList>
            <consortium name="Ensembl"/>
        </authorList>
    </citation>
    <scope>IDENTIFICATION</scope>
</reference>
<reference evidence="1 2" key="1">
    <citation type="submission" date="2018-10" db="EMBL/GenBank/DDBJ databases">
        <title>Improved assembly of the deer mouse Peromyscus maniculatus genome.</title>
        <authorList>
            <person name="Lassance J.-M."/>
            <person name="Hoekstra H.E."/>
        </authorList>
    </citation>
    <scope>NUCLEOTIDE SEQUENCE [LARGE SCALE GENOMIC DNA]</scope>
</reference>
<reference evidence="1" key="3">
    <citation type="submission" date="2025-09" db="UniProtKB">
        <authorList>
            <consortium name="Ensembl"/>
        </authorList>
    </citation>
    <scope>IDENTIFICATION</scope>
</reference>
<evidence type="ECO:0000313" key="1">
    <source>
        <dbReference type="Ensembl" id="ENSPEMP00000028949.1"/>
    </source>
</evidence>